<dbReference type="EMBL" id="JACCAU010000001">
    <property type="protein sequence ID" value="NYH14198.1"/>
    <property type="molecule type" value="Genomic_DNA"/>
</dbReference>
<sequence length="73" mass="7841">MSDVAEYSEIMLLQRIPLPASGHCALAPSAPAPARRALLELLAELDLHAARLDVGRTGTYGVADGRFPQNQTR</sequence>
<accession>A0A7Y9W5W9</accession>
<dbReference type="Proteomes" id="UP000572540">
    <property type="component" value="Unassembled WGS sequence"/>
</dbReference>
<reference evidence="1 2" key="1">
    <citation type="submission" date="2020-07" db="EMBL/GenBank/DDBJ databases">
        <title>Exploring microbial biodiversity for novel pathways involved in the catabolism of aromatic compounds derived from lignin.</title>
        <authorList>
            <person name="Elkins J."/>
        </authorList>
    </citation>
    <scope>NUCLEOTIDE SEQUENCE [LARGE SCALE GENOMIC DNA]</scope>
    <source>
        <strain evidence="1 2">H2C3B</strain>
    </source>
</reference>
<evidence type="ECO:0000313" key="2">
    <source>
        <dbReference type="Proteomes" id="UP000572540"/>
    </source>
</evidence>
<dbReference type="AlphaFoldDB" id="A0A7Y9W5W9"/>
<proteinExistence type="predicted"/>
<protein>
    <submittedName>
        <fullName evidence="1">Uncharacterized protein</fullName>
    </submittedName>
</protein>
<organism evidence="1 2">
    <name type="scientific">Paraburkholderia bryophila</name>
    <dbReference type="NCBI Taxonomy" id="420952"/>
    <lineage>
        <taxon>Bacteria</taxon>
        <taxon>Pseudomonadati</taxon>
        <taxon>Pseudomonadota</taxon>
        <taxon>Betaproteobacteria</taxon>
        <taxon>Burkholderiales</taxon>
        <taxon>Burkholderiaceae</taxon>
        <taxon>Paraburkholderia</taxon>
    </lineage>
</organism>
<comment type="caution">
    <text evidence="1">The sequence shown here is derived from an EMBL/GenBank/DDBJ whole genome shotgun (WGS) entry which is preliminary data.</text>
</comment>
<evidence type="ECO:0000313" key="1">
    <source>
        <dbReference type="EMBL" id="NYH14198.1"/>
    </source>
</evidence>
<name>A0A7Y9W5W9_9BURK</name>
<gene>
    <name evidence="1" type="ORF">GGD41_001426</name>
</gene>